<evidence type="ECO:0000313" key="3">
    <source>
        <dbReference type="EMBL" id="RRO21443.1"/>
    </source>
</evidence>
<dbReference type="Proteomes" id="UP000256540">
    <property type="component" value="Unassembled WGS sequence"/>
</dbReference>
<dbReference type="EMBL" id="QHJW02000044">
    <property type="protein sequence ID" value="RRO05984.1"/>
    <property type="molecule type" value="Genomic_DNA"/>
</dbReference>
<dbReference type="GeneID" id="90770612"/>
<protein>
    <submittedName>
        <fullName evidence="3">Uncharacterized protein</fullName>
    </submittedName>
</protein>
<dbReference type="AlphaFoldDB" id="A0AA93AMM0"/>
<feature type="chain" id="PRO_5041727256" evidence="1">
    <location>
        <begin position="25"/>
        <end position="150"/>
    </location>
</feature>
<name>A0AA93AMM0_9GAMM</name>
<accession>A0AA93AMM0</accession>
<keyword evidence="1" id="KW-0732">Signal</keyword>
<evidence type="ECO:0000313" key="5">
    <source>
        <dbReference type="Proteomes" id="UP000256817"/>
    </source>
</evidence>
<feature type="signal peptide" evidence="1">
    <location>
        <begin position="1"/>
        <end position="24"/>
    </location>
</feature>
<dbReference type="RefSeq" id="WP_039487680.1">
    <property type="nucleotide sequence ID" value="NZ_CP086253.1"/>
</dbReference>
<evidence type="ECO:0000313" key="4">
    <source>
        <dbReference type="Proteomes" id="UP000256540"/>
    </source>
</evidence>
<dbReference type="EMBL" id="QHJS02000022">
    <property type="protein sequence ID" value="RRO21443.1"/>
    <property type="molecule type" value="Genomic_DNA"/>
</dbReference>
<evidence type="ECO:0000313" key="2">
    <source>
        <dbReference type="EMBL" id="RRO05984.1"/>
    </source>
</evidence>
<dbReference type="Proteomes" id="UP000256817">
    <property type="component" value="Unassembled WGS sequence"/>
</dbReference>
<organism evidence="3 4">
    <name type="scientific">Pectobacterium aquaticum</name>
    <dbReference type="NCBI Taxonomy" id="2204145"/>
    <lineage>
        <taxon>Bacteria</taxon>
        <taxon>Pseudomonadati</taxon>
        <taxon>Pseudomonadota</taxon>
        <taxon>Gammaproteobacteria</taxon>
        <taxon>Enterobacterales</taxon>
        <taxon>Pectobacteriaceae</taxon>
        <taxon>Pectobacterium</taxon>
    </lineage>
</organism>
<proteinExistence type="predicted"/>
<evidence type="ECO:0000256" key="1">
    <source>
        <dbReference type="SAM" id="SignalP"/>
    </source>
</evidence>
<sequence length="150" mass="16146">MKSSNILLSSLFMTALFASAAANAGPKFNVTFKNLGASSAPDAIFSPTTTAEVFSQANASPTPSEFVKSGNSNQYTISNPISDVGSMHVRYKVGAKVCQFDMTYTVKYVLGNKIPQWTKSTTPSNGARCDLRVTYANVNTHDSDVEITMR</sequence>
<reference evidence="4 5" key="1">
    <citation type="submission" date="2018-11" db="EMBL/GenBank/DDBJ databases">
        <title>Draft genome sequences of proposed Pectobacterium aquaticum sp. nov. isolated in France from fresh water.</title>
        <authorList>
            <person name="Pedron J."/>
            <person name="Barny M.A."/>
        </authorList>
    </citation>
    <scope>NUCLEOTIDE SEQUENCE [LARGE SCALE GENOMIC DNA]</scope>
    <source>
        <strain evidence="3 4">A127-S21-F16</strain>
        <strain evidence="2 5">A35-S23-M15</strain>
    </source>
</reference>
<keyword evidence="5" id="KW-1185">Reference proteome</keyword>
<comment type="caution">
    <text evidence="3">The sequence shown here is derived from an EMBL/GenBank/DDBJ whole genome shotgun (WGS) entry which is preliminary data.</text>
</comment>
<gene>
    <name evidence="3" type="ORF">DMB84_008065</name>
    <name evidence="2" type="ORF">DMB85_016535</name>
</gene>